<proteinExistence type="predicted"/>
<organism evidence="1 2">
    <name type="scientific">Clavelina lepadiformis</name>
    <name type="common">Light-bulb sea squirt</name>
    <name type="synonym">Ascidia lepadiformis</name>
    <dbReference type="NCBI Taxonomy" id="159417"/>
    <lineage>
        <taxon>Eukaryota</taxon>
        <taxon>Metazoa</taxon>
        <taxon>Chordata</taxon>
        <taxon>Tunicata</taxon>
        <taxon>Ascidiacea</taxon>
        <taxon>Aplousobranchia</taxon>
        <taxon>Clavelinidae</taxon>
        <taxon>Clavelina</taxon>
    </lineage>
</organism>
<sequence>MEIHYAGGNTAEMVVYNMDLHPLLDKELTKPTKWMKLTELSWHFLAGSIYHQANGRPFSNDLIIFLVQQQAYFTPNFPIFLEKIKSNRDSNHEYSIKLIHTMEKIKTSSAVYSTKLLDQHSDVVLATFVSYMVMVDLSTRKSSPFPPAVKNYIEEHSASKSLLDEIPQQTKPMKAFPSDAQIYRWSRKVVAFDTNASHTSHTFYLGFCLECLGCALKDGIPVDLDKPIHEAIVEKYNIIIEKESCLGQMSTISMYQSQDKYFNFIISVEDKNIAYLCMNFFRNLK</sequence>
<accession>A0ABP0FT06</accession>
<evidence type="ECO:0000313" key="2">
    <source>
        <dbReference type="Proteomes" id="UP001642483"/>
    </source>
</evidence>
<name>A0ABP0FT06_CLALP</name>
<protein>
    <submittedName>
        <fullName evidence="1">Uncharacterized protein</fullName>
    </submittedName>
</protein>
<dbReference type="PANTHER" id="PTHR34487">
    <property type="entry name" value="ACYL-ACP THIOESTERASE"/>
    <property type="match status" value="1"/>
</dbReference>
<dbReference type="SUPFAM" id="SSF54637">
    <property type="entry name" value="Thioesterase/thiol ester dehydrase-isomerase"/>
    <property type="match status" value="1"/>
</dbReference>
<dbReference type="Proteomes" id="UP001642483">
    <property type="component" value="Unassembled WGS sequence"/>
</dbReference>
<dbReference type="Gene3D" id="3.10.129.10">
    <property type="entry name" value="Hotdog Thioesterase"/>
    <property type="match status" value="1"/>
</dbReference>
<dbReference type="PANTHER" id="PTHR34487:SF1">
    <property type="entry name" value="ACYL-ACP THIOESTERASE"/>
    <property type="match status" value="1"/>
</dbReference>
<dbReference type="InterPro" id="IPR029069">
    <property type="entry name" value="HotDog_dom_sf"/>
</dbReference>
<evidence type="ECO:0000313" key="1">
    <source>
        <dbReference type="EMBL" id="CAK8682763.1"/>
    </source>
</evidence>
<keyword evidence="2" id="KW-1185">Reference proteome</keyword>
<reference evidence="1 2" key="1">
    <citation type="submission" date="2024-02" db="EMBL/GenBank/DDBJ databases">
        <authorList>
            <person name="Daric V."/>
            <person name="Darras S."/>
        </authorList>
    </citation>
    <scope>NUCLEOTIDE SEQUENCE [LARGE SCALE GENOMIC DNA]</scope>
</reference>
<comment type="caution">
    <text evidence="1">The sequence shown here is derived from an EMBL/GenBank/DDBJ whole genome shotgun (WGS) entry which is preliminary data.</text>
</comment>
<dbReference type="EMBL" id="CAWYQH010000096">
    <property type="protein sequence ID" value="CAK8682763.1"/>
    <property type="molecule type" value="Genomic_DNA"/>
</dbReference>
<gene>
    <name evidence="1" type="ORF">CVLEPA_LOCUS13550</name>
</gene>